<comment type="catalytic activity">
    <reaction evidence="12 13">
        <text>DNA(n) + a 2'-deoxyribonucleoside 5'-triphosphate = DNA(n+1) + diphosphate</text>
        <dbReference type="Rhea" id="RHEA:22508"/>
        <dbReference type="Rhea" id="RHEA-COMP:17339"/>
        <dbReference type="Rhea" id="RHEA-COMP:17340"/>
        <dbReference type="ChEBI" id="CHEBI:33019"/>
        <dbReference type="ChEBI" id="CHEBI:61560"/>
        <dbReference type="ChEBI" id="CHEBI:173112"/>
        <dbReference type="EC" id="2.7.7.7"/>
    </reaction>
</comment>
<dbReference type="GO" id="GO:0006261">
    <property type="term" value="P:DNA-templated DNA replication"/>
    <property type="evidence" value="ECO:0007669"/>
    <property type="project" value="UniProtKB-UniRule"/>
</dbReference>
<dbReference type="GO" id="GO:0009432">
    <property type="term" value="P:SOS response"/>
    <property type="evidence" value="ECO:0007669"/>
    <property type="project" value="TreeGrafter"/>
</dbReference>
<evidence type="ECO:0000256" key="3">
    <source>
        <dbReference type="ARBA" id="ARBA00022679"/>
    </source>
</evidence>
<dbReference type="GO" id="GO:0006281">
    <property type="term" value="P:DNA repair"/>
    <property type="evidence" value="ECO:0007669"/>
    <property type="project" value="UniProtKB-UniRule"/>
</dbReference>
<dbReference type="Gene3D" id="3.30.70.270">
    <property type="match status" value="1"/>
</dbReference>
<keyword evidence="4 13" id="KW-0548">Nucleotidyltransferase</keyword>
<dbReference type="EC" id="2.7.7.7" evidence="13"/>
<accession>A0A7L4YJ62</accession>
<dbReference type="Gene3D" id="3.30.1490.100">
    <property type="entry name" value="DNA polymerase, Y-family, little finger domain"/>
    <property type="match status" value="1"/>
</dbReference>
<evidence type="ECO:0000256" key="13">
    <source>
        <dbReference type="HAMAP-Rule" id="MF_01113"/>
    </source>
</evidence>
<dbReference type="OrthoDB" id="9808813at2"/>
<gene>
    <name evidence="13 16" type="primary">dinB</name>
    <name evidence="16" type="ORF">EK0264_01840</name>
</gene>
<dbReference type="Pfam" id="PF00817">
    <property type="entry name" value="IMS"/>
    <property type="match status" value="1"/>
</dbReference>
<comment type="function">
    <text evidence="11 13">Poorly processive, error-prone DNA polymerase involved in untargeted mutagenesis. Copies undamaged DNA at stalled replication forks, which arise in vivo from mismatched or misaligned primer ends. These misaligned primers can be extended by PolIV. Exhibits no 3'-5' exonuclease (proofreading) activity. May be involved in translesional synthesis, in conjunction with the beta clamp from PolIII.</text>
</comment>
<evidence type="ECO:0000256" key="4">
    <source>
        <dbReference type="ARBA" id="ARBA00022695"/>
    </source>
</evidence>
<evidence type="ECO:0000313" key="16">
    <source>
        <dbReference type="EMBL" id="QHB99151.1"/>
    </source>
</evidence>
<dbReference type="Gene3D" id="3.40.1170.60">
    <property type="match status" value="1"/>
</dbReference>
<keyword evidence="5 13" id="KW-0235">DNA replication</keyword>
<dbReference type="InterPro" id="IPR043502">
    <property type="entry name" value="DNA/RNA_pol_sf"/>
</dbReference>
<evidence type="ECO:0000256" key="8">
    <source>
        <dbReference type="ARBA" id="ARBA00022842"/>
    </source>
</evidence>
<feature type="binding site" evidence="13">
    <location>
        <position position="122"/>
    </location>
    <ligand>
        <name>Mg(2+)</name>
        <dbReference type="ChEBI" id="CHEBI:18420"/>
    </ligand>
</feature>
<feature type="site" description="Substrate discrimination" evidence="13">
    <location>
        <position position="34"/>
    </location>
</feature>
<sequence length="426" mass="46069">MGRSADQERIGPTDQHDADDTGCHLLHVDMDAFFVSVEVRRDRSLAGKPVIVGGAGGFGVVSSASYEARRYGVRSAMPMSRALALCPGAIVVSHGSDYGAVSREVMDLLRDVTPKVQPLSLDEAFLDVRGAGRLIGSPAHIARGIRERMVRELELTCSVGVASRLFVAKIASTRCKPDGMLVVPKDETLEFLAPLPVSALWGVGPKATAKLAGIGIHTVLDLRQARRQTLVSTLGRAGAAQLSALADGHDPRSVTPERVEKSISAEETFFHPLTDHRTIESELVALSHKVARRLRAADQRTKSVAIKVRTADFETHTRTSTLPEPTDVARVLLEQAIAMWRTAERDTVEGRAIRLLGVRAHGLVDAGSQPEQLALATEDVERAERWAGAERALDQITARFGSKSVRPASQLRPQGPATARRDGEHR</sequence>
<evidence type="ECO:0000256" key="12">
    <source>
        <dbReference type="ARBA" id="ARBA00049244"/>
    </source>
</evidence>
<protein>
    <recommendedName>
        <fullName evidence="13">DNA polymerase IV</fullName>
        <shortName evidence="13">Pol IV</shortName>
        <ecNumber evidence="13">2.7.7.7</ecNumber>
    </recommendedName>
</protein>
<comment type="cofactor">
    <cofactor evidence="13">
        <name>Mg(2+)</name>
        <dbReference type="ChEBI" id="CHEBI:18420"/>
    </cofactor>
    <text evidence="13">Binds 2 magnesium ions per subunit.</text>
</comment>
<evidence type="ECO:0000256" key="10">
    <source>
        <dbReference type="ARBA" id="ARBA00023204"/>
    </source>
</evidence>
<evidence type="ECO:0000256" key="5">
    <source>
        <dbReference type="ARBA" id="ARBA00022705"/>
    </source>
</evidence>
<dbReference type="PANTHER" id="PTHR11076">
    <property type="entry name" value="DNA REPAIR POLYMERASE UMUC / TRANSFERASE FAMILY MEMBER"/>
    <property type="match status" value="1"/>
</dbReference>
<evidence type="ECO:0000256" key="11">
    <source>
        <dbReference type="ARBA" id="ARBA00025589"/>
    </source>
</evidence>
<dbReference type="KEGG" id="eke:EK0264_01840"/>
<evidence type="ECO:0000256" key="6">
    <source>
        <dbReference type="ARBA" id="ARBA00022723"/>
    </source>
</evidence>
<dbReference type="NCBIfam" id="NF002677">
    <property type="entry name" value="PRK02406.1"/>
    <property type="match status" value="1"/>
</dbReference>
<feature type="binding site" evidence="13">
    <location>
        <position position="29"/>
    </location>
    <ligand>
        <name>Mg(2+)</name>
        <dbReference type="ChEBI" id="CHEBI:18420"/>
    </ligand>
</feature>
<dbReference type="Gene3D" id="1.10.150.20">
    <property type="entry name" value="5' to 3' exonuclease, C-terminal subdomain"/>
    <property type="match status" value="1"/>
</dbReference>
<dbReference type="FunFam" id="3.30.1490.100:FF:000004">
    <property type="entry name" value="DNA polymerase IV"/>
    <property type="match status" value="1"/>
</dbReference>
<keyword evidence="7 13" id="KW-0227">DNA damage</keyword>
<dbReference type="PANTHER" id="PTHR11076:SF33">
    <property type="entry name" value="DNA POLYMERASE KAPPA"/>
    <property type="match status" value="1"/>
</dbReference>
<comment type="subunit">
    <text evidence="13">Monomer.</text>
</comment>
<dbReference type="RefSeq" id="WP_159542346.1">
    <property type="nucleotide sequence ID" value="NZ_CP047156.1"/>
</dbReference>
<comment type="similarity">
    <text evidence="1 13">Belongs to the DNA polymerase type-Y family.</text>
</comment>
<proteinExistence type="inferred from homology"/>
<keyword evidence="6 13" id="KW-0479">Metal-binding</keyword>
<dbReference type="SUPFAM" id="SSF56672">
    <property type="entry name" value="DNA/RNA polymerases"/>
    <property type="match status" value="1"/>
</dbReference>
<dbReference type="InterPro" id="IPR024728">
    <property type="entry name" value="PolY_HhH_motif"/>
</dbReference>
<dbReference type="FunCoup" id="A0A7L4YJ62">
    <property type="interactions" value="261"/>
</dbReference>
<dbReference type="Pfam" id="PF11798">
    <property type="entry name" value="IMS_HHH"/>
    <property type="match status" value="1"/>
</dbReference>
<dbReference type="GO" id="GO:0005829">
    <property type="term" value="C:cytosol"/>
    <property type="evidence" value="ECO:0007669"/>
    <property type="project" value="TreeGrafter"/>
</dbReference>
<evidence type="ECO:0000256" key="1">
    <source>
        <dbReference type="ARBA" id="ARBA00010945"/>
    </source>
</evidence>
<dbReference type="CDD" id="cd03586">
    <property type="entry name" value="PolY_Pol_IV_kappa"/>
    <property type="match status" value="1"/>
</dbReference>
<dbReference type="InterPro" id="IPR043128">
    <property type="entry name" value="Rev_trsase/Diguanyl_cyclase"/>
</dbReference>
<keyword evidence="9 13" id="KW-0239">DNA-directed DNA polymerase</keyword>
<feature type="region of interest" description="Disordered" evidence="14">
    <location>
        <begin position="398"/>
        <end position="426"/>
    </location>
</feature>
<dbReference type="InterPro" id="IPR017961">
    <property type="entry name" value="DNA_pol_Y-fam_little_finger"/>
</dbReference>
<dbReference type="InterPro" id="IPR036775">
    <property type="entry name" value="DNA_pol_Y-fam_lit_finger_sf"/>
</dbReference>
<dbReference type="GO" id="GO:0000287">
    <property type="term" value="F:magnesium ion binding"/>
    <property type="evidence" value="ECO:0007669"/>
    <property type="project" value="UniProtKB-UniRule"/>
</dbReference>
<keyword evidence="13" id="KW-0238">DNA-binding</keyword>
<evidence type="ECO:0000256" key="9">
    <source>
        <dbReference type="ARBA" id="ARBA00022932"/>
    </source>
</evidence>
<dbReference type="HAMAP" id="MF_01113">
    <property type="entry name" value="DNApol_IV"/>
    <property type="match status" value="1"/>
</dbReference>
<dbReference type="SUPFAM" id="SSF100879">
    <property type="entry name" value="Lesion bypass DNA polymerase (Y-family), little finger domain"/>
    <property type="match status" value="1"/>
</dbReference>
<dbReference type="EMBL" id="CP047156">
    <property type="protein sequence ID" value="QHB99151.1"/>
    <property type="molecule type" value="Genomic_DNA"/>
</dbReference>
<dbReference type="Pfam" id="PF11799">
    <property type="entry name" value="IMS_C"/>
    <property type="match status" value="1"/>
</dbReference>
<dbReference type="InParanoid" id="A0A7L4YJ62"/>
<name>A0A7L4YJ62_9ACTN</name>
<dbReference type="GO" id="GO:0003887">
    <property type="term" value="F:DNA-directed DNA polymerase activity"/>
    <property type="evidence" value="ECO:0007669"/>
    <property type="project" value="UniProtKB-UniRule"/>
</dbReference>
<reference evidence="16 17" key="1">
    <citation type="journal article" date="2018" name="Int. J. Syst. Evol. Microbiol.">
        <title>Epidermidibacterium keratini gen. nov., sp. nov., a member of the family Sporichthyaceae, isolated from keratin epidermis.</title>
        <authorList>
            <person name="Lee D.G."/>
            <person name="Trujillo M.E."/>
            <person name="Kang S."/>
            <person name="Nam J.J."/>
            <person name="Kim Y.J."/>
        </authorList>
    </citation>
    <scope>NUCLEOTIDE SEQUENCE [LARGE SCALE GENOMIC DNA]</scope>
    <source>
        <strain evidence="16 17">EPI-7</strain>
    </source>
</reference>
<keyword evidence="8 13" id="KW-0460">Magnesium</keyword>
<dbReference type="PROSITE" id="PS50173">
    <property type="entry name" value="UMUC"/>
    <property type="match status" value="1"/>
</dbReference>
<keyword evidence="2 13" id="KW-0515">Mutator protein</keyword>
<keyword evidence="10 13" id="KW-0234">DNA repair</keyword>
<evidence type="ECO:0000256" key="7">
    <source>
        <dbReference type="ARBA" id="ARBA00022763"/>
    </source>
</evidence>
<keyword evidence="3 13" id="KW-0808">Transferase</keyword>
<dbReference type="GO" id="GO:0003684">
    <property type="term" value="F:damaged DNA binding"/>
    <property type="evidence" value="ECO:0007669"/>
    <property type="project" value="InterPro"/>
</dbReference>
<dbReference type="AlphaFoldDB" id="A0A7L4YJ62"/>
<dbReference type="InterPro" id="IPR022880">
    <property type="entry name" value="DNApol_IV"/>
</dbReference>
<organism evidence="16 17">
    <name type="scientific">Epidermidibacterium keratini</name>
    <dbReference type="NCBI Taxonomy" id="1891644"/>
    <lineage>
        <taxon>Bacteria</taxon>
        <taxon>Bacillati</taxon>
        <taxon>Actinomycetota</taxon>
        <taxon>Actinomycetes</taxon>
        <taxon>Sporichthyales</taxon>
        <taxon>Sporichthyaceae</taxon>
        <taxon>Epidermidibacterium</taxon>
    </lineage>
</organism>
<dbReference type="Proteomes" id="UP000463857">
    <property type="component" value="Chromosome"/>
</dbReference>
<dbReference type="InterPro" id="IPR001126">
    <property type="entry name" value="UmuC"/>
</dbReference>
<feature type="active site" evidence="13">
    <location>
        <position position="123"/>
    </location>
</feature>
<keyword evidence="13" id="KW-0963">Cytoplasm</keyword>
<evidence type="ECO:0000313" key="17">
    <source>
        <dbReference type="Proteomes" id="UP000463857"/>
    </source>
</evidence>
<comment type="subcellular location">
    <subcellularLocation>
        <location evidence="13">Cytoplasm</location>
    </subcellularLocation>
</comment>
<evidence type="ECO:0000256" key="2">
    <source>
        <dbReference type="ARBA" id="ARBA00022457"/>
    </source>
</evidence>
<dbReference type="InterPro" id="IPR050116">
    <property type="entry name" value="DNA_polymerase-Y"/>
</dbReference>
<dbReference type="GO" id="GO:0042276">
    <property type="term" value="P:error-prone translesion synthesis"/>
    <property type="evidence" value="ECO:0007669"/>
    <property type="project" value="TreeGrafter"/>
</dbReference>
<feature type="domain" description="UmuC" evidence="15">
    <location>
        <begin position="25"/>
        <end position="204"/>
    </location>
</feature>
<evidence type="ECO:0000259" key="15">
    <source>
        <dbReference type="PROSITE" id="PS50173"/>
    </source>
</evidence>
<keyword evidence="17" id="KW-1185">Reference proteome</keyword>
<evidence type="ECO:0000256" key="14">
    <source>
        <dbReference type="SAM" id="MobiDB-lite"/>
    </source>
</evidence>